<name>A0A2I3CBA1_VIBAX</name>
<gene>
    <name evidence="2" type="ORF">N646_1687</name>
</gene>
<dbReference type="InterPro" id="IPR036754">
    <property type="entry name" value="YbaK/aa-tRNA-synt-asso_dom_sf"/>
</dbReference>
<dbReference type="Gene3D" id="3.90.960.10">
    <property type="entry name" value="YbaK/aminoacyl-tRNA synthetase-associated domain"/>
    <property type="match status" value="1"/>
</dbReference>
<dbReference type="KEGG" id="vag:N646_1687"/>
<dbReference type="CDD" id="cd04332">
    <property type="entry name" value="YbaK_like"/>
    <property type="match status" value="1"/>
</dbReference>
<dbReference type="Pfam" id="PF04073">
    <property type="entry name" value="tRNA_edit"/>
    <property type="match status" value="1"/>
</dbReference>
<dbReference type="RefSeq" id="WP_017633558.1">
    <property type="nucleotide sequence ID" value="NC_022349.1"/>
</dbReference>
<organism evidence="2 3">
    <name type="scientific">Vibrio alginolyticus (strain ATCC 17749 / DSM 2171 / NBRC 15630 / NCIMB 1903 / NCTC 12160 / XII-53)</name>
    <dbReference type="NCBI Taxonomy" id="1219076"/>
    <lineage>
        <taxon>Bacteria</taxon>
        <taxon>Pseudomonadati</taxon>
        <taxon>Pseudomonadota</taxon>
        <taxon>Gammaproteobacteria</taxon>
        <taxon>Vibrionales</taxon>
        <taxon>Vibrionaceae</taxon>
        <taxon>Vibrio</taxon>
    </lineage>
</organism>
<dbReference type="HOGENOM" id="CLU_104635_3_0_6"/>
<evidence type="ECO:0000259" key="1">
    <source>
        <dbReference type="Pfam" id="PF04073"/>
    </source>
</evidence>
<dbReference type="Proteomes" id="UP000016714">
    <property type="component" value="Chromosome 1"/>
</dbReference>
<sequence length="160" mass="18280">MESLKRIYNNNRERFNALSIPFREWQHEAILDFETDIRIARELGWTGTHTKSLFLTLKGQGYAVYLTDKDSRLDAKQIKAITGKRPSICNDDEMVEVLGCVPGAVCPIGLPEYITIIVDTNLYQHQELLYTPGLPEFTFGFAGKHLKRLLLAGHHTLYEV</sequence>
<dbReference type="AlphaFoldDB" id="A0A2I3CBA1"/>
<evidence type="ECO:0000313" key="3">
    <source>
        <dbReference type="Proteomes" id="UP000016714"/>
    </source>
</evidence>
<accession>A0A2I3CBA1</accession>
<dbReference type="GO" id="GO:0003677">
    <property type="term" value="F:DNA binding"/>
    <property type="evidence" value="ECO:0007669"/>
    <property type="project" value="UniProtKB-KW"/>
</dbReference>
<reference evidence="2 3" key="1">
    <citation type="journal article" date="2015" name="Genome Announc.">
        <title>Complete genome sequence of Vibrio alginolyticus ATCC 17749.</title>
        <authorList>
            <person name="Liu X.F."/>
            <person name="Cao Y."/>
            <person name="Zhang H.L."/>
            <person name="Chen Y.J."/>
            <person name="Hu C.J."/>
        </authorList>
    </citation>
    <scope>NUCLEOTIDE SEQUENCE [LARGE SCALE GENOMIC DNA]</scope>
    <source>
        <strain evidence="3">ATCC 17749 / DSM 2171 / NBRC 15630 / NCIMB 1903 / NCTC 12160 / XII-53</strain>
    </source>
</reference>
<proteinExistence type="predicted"/>
<feature type="domain" description="YbaK/aminoacyl-tRNA synthetase-associated" evidence="1">
    <location>
        <begin position="49"/>
        <end position="149"/>
    </location>
</feature>
<protein>
    <submittedName>
        <fullName evidence="2">Putative DNA-binding protein</fullName>
    </submittedName>
</protein>
<evidence type="ECO:0000313" key="2">
    <source>
        <dbReference type="EMBL" id="AGV17520.1"/>
    </source>
</evidence>
<dbReference type="GO" id="GO:0002161">
    <property type="term" value="F:aminoacyl-tRNA deacylase activity"/>
    <property type="evidence" value="ECO:0007669"/>
    <property type="project" value="InterPro"/>
</dbReference>
<dbReference type="InterPro" id="IPR007214">
    <property type="entry name" value="YbaK/aa-tRNA-synth-assoc-dom"/>
</dbReference>
<dbReference type="EMBL" id="CP006718">
    <property type="protein sequence ID" value="AGV17520.1"/>
    <property type="molecule type" value="Genomic_DNA"/>
</dbReference>
<dbReference type="SUPFAM" id="SSF55826">
    <property type="entry name" value="YbaK/ProRS associated domain"/>
    <property type="match status" value="1"/>
</dbReference>
<keyword evidence="2" id="KW-0238">DNA-binding</keyword>